<reference evidence="2 3" key="1">
    <citation type="submission" date="2020-11" db="EMBL/GenBank/DDBJ databases">
        <title>Corynebacterium sp. ZJ-599.</title>
        <authorList>
            <person name="Zhou J."/>
        </authorList>
    </citation>
    <scope>NUCLEOTIDE SEQUENCE [LARGE SCALE GENOMIC DNA]</scope>
    <source>
        <strain evidence="2 3">ZJ-599</strain>
    </source>
</reference>
<dbReference type="SUPFAM" id="SSF55729">
    <property type="entry name" value="Acyl-CoA N-acyltransferases (Nat)"/>
    <property type="match status" value="1"/>
</dbReference>
<evidence type="ECO:0000259" key="1">
    <source>
        <dbReference type="Pfam" id="PF13302"/>
    </source>
</evidence>
<dbReference type="GO" id="GO:0005737">
    <property type="term" value="C:cytoplasm"/>
    <property type="evidence" value="ECO:0007669"/>
    <property type="project" value="TreeGrafter"/>
</dbReference>
<dbReference type="EMBL" id="CP064954">
    <property type="protein sequence ID" value="QPK79257.1"/>
    <property type="molecule type" value="Genomic_DNA"/>
</dbReference>
<evidence type="ECO:0000313" key="3">
    <source>
        <dbReference type="Proteomes" id="UP000594681"/>
    </source>
</evidence>
<dbReference type="RefSeq" id="WP_165010462.1">
    <property type="nucleotide sequence ID" value="NZ_CP064954.1"/>
</dbReference>
<dbReference type="Pfam" id="PF13302">
    <property type="entry name" value="Acetyltransf_3"/>
    <property type="match status" value="1"/>
</dbReference>
<gene>
    <name evidence="2" type="ORF">G7Y31_00520</name>
</gene>
<dbReference type="InterPro" id="IPR051908">
    <property type="entry name" value="Ribosomal_N-acetyltransferase"/>
</dbReference>
<dbReference type="PANTHER" id="PTHR43441:SF11">
    <property type="entry name" value="RIBOSOMAL-PROTEIN-SERINE ACETYLTRANSFERASE"/>
    <property type="match status" value="1"/>
</dbReference>
<dbReference type="GO" id="GO:1990189">
    <property type="term" value="F:protein N-terminal-serine acetyltransferase activity"/>
    <property type="evidence" value="ECO:0007669"/>
    <property type="project" value="TreeGrafter"/>
</dbReference>
<dbReference type="KEGG" id="cliz:G7Y31_00520"/>
<feature type="domain" description="N-acetyltransferase" evidence="1">
    <location>
        <begin position="30"/>
        <end position="176"/>
    </location>
</feature>
<accession>A0A7T0PC21</accession>
<dbReference type="Gene3D" id="3.40.630.30">
    <property type="match status" value="1"/>
</dbReference>
<name>A0A7T0PC21_9CORY</name>
<keyword evidence="3" id="KW-1185">Reference proteome</keyword>
<proteinExistence type="predicted"/>
<organism evidence="2 3">
    <name type="scientific">Corynebacterium lizhenjunii</name>
    <dbReference type="NCBI Taxonomy" id="2709394"/>
    <lineage>
        <taxon>Bacteria</taxon>
        <taxon>Bacillati</taxon>
        <taxon>Actinomycetota</taxon>
        <taxon>Actinomycetes</taxon>
        <taxon>Mycobacteriales</taxon>
        <taxon>Corynebacteriaceae</taxon>
        <taxon>Corynebacterium</taxon>
    </lineage>
</organism>
<dbReference type="Proteomes" id="UP000594681">
    <property type="component" value="Chromosome"/>
</dbReference>
<dbReference type="PANTHER" id="PTHR43441">
    <property type="entry name" value="RIBOSOMAL-PROTEIN-SERINE ACETYLTRANSFERASE"/>
    <property type="match status" value="1"/>
</dbReference>
<dbReference type="InterPro" id="IPR000182">
    <property type="entry name" value="GNAT_dom"/>
</dbReference>
<keyword evidence="2" id="KW-0808">Transferase</keyword>
<dbReference type="AlphaFoldDB" id="A0A7T0PC21"/>
<evidence type="ECO:0000313" key="2">
    <source>
        <dbReference type="EMBL" id="QPK79257.1"/>
    </source>
</evidence>
<dbReference type="InterPro" id="IPR016181">
    <property type="entry name" value="Acyl_CoA_acyltransferase"/>
</dbReference>
<sequence length="234" mass="25523">MKNVVDNAVGLAQIWPPFGLQVVATDERRRIELRALRDEHIAQLAGVTPEDIYGTDVPEYAFSWLFGQPPVWAGAQFRWGHRASMSPQEWTLDCGVFLDGQLCGVVDLRAQNFAQTREVETGSWIYHRYQGQGIGTLVRHAVAVMCFEHLGAHSLRSGWVVGNAASAAVSAKLGYKVYRTAVNGPNGPDGVELPVEDARLDRKDYQPGGVRVQVSGVTPQLRALLGIDGPGMTG</sequence>
<protein>
    <submittedName>
        <fullName evidence="2">GNAT family N-acetyltransferase</fullName>
    </submittedName>
</protein>
<dbReference type="GO" id="GO:0008999">
    <property type="term" value="F:protein-N-terminal-alanine acetyltransferase activity"/>
    <property type="evidence" value="ECO:0007669"/>
    <property type="project" value="TreeGrafter"/>
</dbReference>